<dbReference type="RefSeq" id="WP_378041901.1">
    <property type="nucleotide sequence ID" value="NZ_JBHLWH010000030.1"/>
</dbReference>
<name>A0ABV6F714_9MICC</name>
<proteinExistence type="predicted"/>
<feature type="compositionally biased region" description="Low complexity" evidence="1">
    <location>
        <begin position="1"/>
        <end position="22"/>
    </location>
</feature>
<sequence length="165" mass="18131">MSHDAPQQPRRSQQRPSPQRPRSAPHPKHGPSGPGRMAPGRRTTVMVVVDREEPEHALRESMEWVQAFERDCGLVLDTDATELYGVALAADLKDSLQPPRDGSVADYLDFICVDGRWLEPGGCPAAPPDSNGAPAWAWAYYESVMGAPDHAYCTIWDLMPLPMAA</sequence>
<evidence type="ECO:0000313" key="3">
    <source>
        <dbReference type="Proteomes" id="UP001589766"/>
    </source>
</evidence>
<keyword evidence="3" id="KW-1185">Reference proteome</keyword>
<accession>A0ABV6F714</accession>
<dbReference type="Proteomes" id="UP001589766">
    <property type="component" value="Unassembled WGS sequence"/>
</dbReference>
<reference evidence="2 3" key="1">
    <citation type="submission" date="2024-09" db="EMBL/GenBank/DDBJ databases">
        <authorList>
            <person name="Sun Q."/>
            <person name="Mori K."/>
        </authorList>
    </citation>
    <scope>NUCLEOTIDE SEQUENCE [LARGE SCALE GENOMIC DNA]</scope>
    <source>
        <strain evidence="2 3">CCM 7609</strain>
    </source>
</reference>
<evidence type="ECO:0000313" key="2">
    <source>
        <dbReference type="EMBL" id="MFC0249104.1"/>
    </source>
</evidence>
<gene>
    <name evidence="2" type="ORF">ACFFIO_11410</name>
</gene>
<dbReference type="EMBL" id="JBHLWH010000030">
    <property type="protein sequence ID" value="MFC0249104.1"/>
    <property type="molecule type" value="Genomic_DNA"/>
</dbReference>
<organism evidence="2 3">
    <name type="scientific">Citricoccus parietis</name>
    <dbReference type="NCBI Taxonomy" id="592307"/>
    <lineage>
        <taxon>Bacteria</taxon>
        <taxon>Bacillati</taxon>
        <taxon>Actinomycetota</taxon>
        <taxon>Actinomycetes</taxon>
        <taxon>Micrococcales</taxon>
        <taxon>Micrococcaceae</taxon>
        <taxon>Citricoccus</taxon>
    </lineage>
</organism>
<feature type="region of interest" description="Disordered" evidence="1">
    <location>
        <begin position="1"/>
        <end position="42"/>
    </location>
</feature>
<evidence type="ECO:0000256" key="1">
    <source>
        <dbReference type="SAM" id="MobiDB-lite"/>
    </source>
</evidence>
<protein>
    <submittedName>
        <fullName evidence="2">Uncharacterized protein</fullName>
    </submittedName>
</protein>
<comment type="caution">
    <text evidence="2">The sequence shown here is derived from an EMBL/GenBank/DDBJ whole genome shotgun (WGS) entry which is preliminary data.</text>
</comment>